<dbReference type="GeneID" id="54587523"/>
<evidence type="ECO:0000313" key="2">
    <source>
        <dbReference type="EMBL" id="KAF2241478.1"/>
    </source>
</evidence>
<gene>
    <name evidence="2" type="ORF">BU26DRAFT_571944</name>
</gene>
<feature type="region of interest" description="Disordered" evidence="1">
    <location>
        <begin position="96"/>
        <end position="153"/>
    </location>
</feature>
<evidence type="ECO:0000313" key="3">
    <source>
        <dbReference type="Proteomes" id="UP000800094"/>
    </source>
</evidence>
<feature type="compositionally biased region" description="Basic residues" evidence="1">
    <location>
        <begin position="502"/>
        <end position="518"/>
    </location>
</feature>
<proteinExistence type="predicted"/>
<feature type="region of interest" description="Disordered" evidence="1">
    <location>
        <begin position="426"/>
        <end position="527"/>
    </location>
</feature>
<protein>
    <submittedName>
        <fullName evidence="2">Uncharacterized protein</fullName>
    </submittedName>
</protein>
<accession>A0A6A6HUP3</accession>
<feature type="compositionally biased region" description="Polar residues" evidence="1">
    <location>
        <begin position="481"/>
        <end position="490"/>
    </location>
</feature>
<sequence length="587" mass="65346">MPPGEESEPQRRKRKRTLEIARSTDTLQPPVKRQKRSQRGRTPPEFWDNLSRVPLCRRALREFNRRTIRPVALEPPARSVLKEDLVKQLKRFARHGGPNLRDIRGYPAPQTEAVRTMSSSQSRSSRSRIGTGTDPSSAPSQSTRKTTLSSRDPAFEQALIDAGYRPYNRGPKQNNFEEAKERLAQPRPSLSPSQFSDGAFEGFQSKNDEAKTEAVVRSKVFPIIEGNTTIPSGQDEVFNHVQPLASGISNAKPDYYYGSCPTELDPRVRKDLAPYIIPCTDTSRPLLANHFTELKGPDGKASEMKRQITQDLGIGARGMLAIQSYGQAGYTYDGNAYTLGSTYHSGTGTLQLYAMHPTQPEDPSGQPQYHTTQIRSFGMTDTAETFRQGATWYRNSRDLAKEWRDSAIVQANATAVTQASVTANAEYGEASETSPGVAYESQSQETVTSQDGYGEASDPSGAPYGSQSHEETVTTEDEVYFTSQSAQDSETSIDDPAPDMHPRKRNPKSRNSRPRKRNTASSSSQGSIAVESWTFADGRFHCFQGRKKVRSQGDQPRDVWVHNEKGWPNGGEKLWCLWKSDGTADYR</sequence>
<feature type="region of interest" description="Disordered" evidence="1">
    <location>
        <begin position="180"/>
        <end position="201"/>
    </location>
</feature>
<keyword evidence="3" id="KW-1185">Reference proteome</keyword>
<dbReference type="Proteomes" id="UP000800094">
    <property type="component" value="Unassembled WGS sequence"/>
</dbReference>
<feature type="compositionally biased region" description="Polar residues" evidence="1">
    <location>
        <begin position="440"/>
        <end position="451"/>
    </location>
</feature>
<evidence type="ECO:0000256" key="1">
    <source>
        <dbReference type="SAM" id="MobiDB-lite"/>
    </source>
</evidence>
<feature type="compositionally biased region" description="Polar residues" evidence="1">
    <location>
        <begin position="133"/>
        <end position="150"/>
    </location>
</feature>
<dbReference type="RefSeq" id="XP_033676482.1">
    <property type="nucleotide sequence ID" value="XM_033834193.1"/>
</dbReference>
<reference evidence="2" key="1">
    <citation type="journal article" date="2020" name="Stud. Mycol.">
        <title>101 Dothideomycetes genomes: a test case for predicting lifestyles and emergence of pathogens.</title>
        <authorList>
            <person name="Haridas S."/>
            <person name="Albert R."/>
            <person name="Binder M."/>
            <person name="Bloem J."/>
            <person name="Labutti K."/>
            <person name="Salamov A."/>
            <person name="Andreopoulos B."/>
            <person name="Baker S."/>
            <person name="Barry K."/>
            <person name="Bills G."/>
            <person name="Bluhm B."/>
            <person name="Cannon C."/>
            <person name="Castanera R."/>
            <person name="Culley D."/>
            <person name="Daum C."/>
            <person name="Ezra D."/>
            <person name="Gonzalez J."/>
            <person name="Henrissat B."/>
            <person name="Kuo A."/>
            <person name="Liang C."/>
            <person name="Lipzen A."/>
            <person name="Lutzoni F."/>
            <person name="Magnuson J."/>
            <person name="Mondo S."/>
            <person name="Nolan M."/>
            <person name="Ohm R."/>
            <person name="Pangilinan J."/>
            <person name="Park H.-J."/>
            <person name="Ramirez L."/>
            <person name="Alfaro M."/>
            <person name="Sun H."/>
            <person name="Tritt A."/>
            <person name="Yoshinaga Y."/>
            <person name="Zwiers L.-H."/>
            <person name="Turgeon B."/>
            <person name="Goodwin S."/>
            <person name="Spatafora J."/>
            <person name="Crous P."/>
            <person name="Grigoriev I."/>
        </authorList>
    </citation>
    <scope>NUCLEOTIDE SEQUENCE</scope>
    <source>
        <strain evidence="2">CBS 122368</strain>
    </source>
</reference>
<feature type="region of interest" description="Disordered" evidence="1">
    <location>
        <begin position="1"/>
        <end position="48"/>
    </location>
</feature>
<dbReference type="AlphaFoldDB" id="A0A6A6HUP3"/>
<organism evidence="2 3">
    <name type="scientific">Trematosphaeria pertusa</name>
    <dbReference type="NCBI Taxonomy" id="390896"/>
    <lineage>
        <taxon>Eukaryota</taxon>
        <taxon>Fungi</taxon>
        <taxon>Dikarya</taxon>
        <taxon>Ascomycota</taxon>
        <taxon>Pezizomycotina</taxon>
        <taxon>Dothideomycetes</taxon>
        <taxon>Pleosporomycetidae</taxon>
        <taxon>Pleosporales</taxon>
        <taxon>Massarineae</taxon>
        <taxon>Trematosphaeriaceae</taxon>
        <taxon>Trematosphaeria</taxon>
    </lineage>
</organism>
<dbReference type="OrthoDB" id="5336565at2759"/>
<name>A0A6A6HUP3_9PLEO</name>
<dbReference type="EMBL" id="ML987212">
    <property type="protein sequence ID" value="KAF2241478.1"/>
    <property type="molecule type" value="Genomic_DNA"/>
</dbReference>
<feature type="compositionally biased region" description="Low complexity" evidence="1">
    <location>
        <begin position="118"/>
        <end position="128"/>
    </location>
</feature>